<evidence type="ECO:0000256" key="1">
    <source>
        <dbReference type="SAM" id="Phobius"/>
    </source>
</evidence>
<protein>
    <recommendedName>
        <fullName evidence="4">PAP2 superfamily protein</fullName>
    </recommendedName>
</protein>
<keyword evidence="1" id="KW-0812">Transmembrane</keyword>
<proteinExistence type="predicted"/>
<dbReference type="EMBL" id="SLWS01000015">
    <property type="protein sequence ID" value="TCO48865.1"/>
    <property type="molecule type" value="Genomic_DNA"/>
</dbReference>
<dbReference type="AlphaFoldDB" id="A0A4R2J0T8"/>
<evidence type="ECO:0008006" key="4">
    <source>
        <dbReference type="Google" id="ProtNLM"/>
    </source>
</evidence>
<dbReference type="Proteomes" id="UP000295680">
    <property type="component" value="Unassembled WGS sequence"/>
</dbReference>
<evidence type="ECO:0000313" key="2">
    <source>
        <dbReference type="EMBL" id="TCO48865.1"/>
    </source>
</evidence>
<feature type="transmembrane region" description="Helical" evidence="1">
    <location>
        <begin position="47"/>
        <end position="71"/>
    </location>
</feature>
<reference evidence="2 3" key="1">
    <citation type="submission" date="2019-03" db="EMBL/GenBank/DDBJ databases">
        <title>Genomic Encyclopedia of Type Strains, Phase IV (KMG-IV): sequencing the most valuable type-strain genomes for metagenomic binning, comparative biology and taxonomic classification.</title>
        <authorList>
            <person name="Goeker M."/>
        </authorList>
    </citation>
    <scope>NUCLEOTIDE SEQUENCE [LARGE SCALE GENOMIC DNA]</scope>
    <source>
        <strain evidence="2 3">DSM 45934</strain>
    </source>
</reference>
<gene>
    <name evidence="2" type="ORF">EV192_11586</name>
</gene>
<dbReference type="RefSeq" id="WP_132125222.1">
    <property type="nucleotide sequence ID" value="NZ_SLWS01000015.1"/>
</dbReference>
<feature type="transmembrane region" description="Helical" evidence="1">
    <location>
        <begin position="91"/>
        <end position="111"/>
    </location>
</feature>
<feature type="transmembrane region" description="Helical" evidence="1">
    <location>
        <begin position="117"/>
        <end position="138"/>
    </location>
</feature>
<comment type="caution">
    <text evidence="2">The sequence shown here is derived from an EMBL/GenBank/DDBJ whole genome shotgun (WGS) entry which is preliminary data.</text>
</comment>
<feature type="transmembrane region" description="Helical" evidence="1">
    <location>
        <begin position="187"/>
        <end position="205"/>
    </location>
</feature>
<keyword evidence="1" id="KW-1133">Transmembrane helix</keyword>
<keyword evidence="3" id="KW-1185">Reference proteome</keyword>
<sequence length="206" mass="22194">MTADVNSAPTAPGAGHRLAKVVTEVLSPAVIVVLLPFAVAWNATGHALVRTVVWALVVAVFYSVLPMVFIVRGARRGQWDGHWVRERERRFVPLMMCLLSALVGLVILLAWDAPRDVVALAWSMVTVLVACVVITRWWKVSLHATVAGGAVATVILIYGWIMAVLIPLVALVAWARVKVRDHTAGQVVVGAFLGPVVGGVVFVLLR</sequence>
<feature type="transmembrane region" description="Helical" evidence="1">
    <location>
        <begin position="150"/>
        <end position="175"/>
    </location>
</feature>
<dbReference type="OrthoDB" id="4935320at2"/>
<organism evidence="2 3">
    <name type="scientific">Actinocrispum wychmicini</name>
    <dbReference type="NCBI Taxonomy" id="1213861"/>
    <lineage>
        <taxon>Bacteria</taxon>
        <taxon>Bacillati</taxon>
        <taxon>Actinomycetota</taxon>
        <taxon>Actinomycetes</taxon>
        <taxon>Pseudonocardiales</taxon>
        <taxon>Pseudonocardiaceae</taxon>
        <taxon>Actinocrispum</taxon>
    </lineage>
</organism>
<evidence type="ECO:0000313" key="3">
    <source>
        <dbReference type="Proteomes" id="UP000295680"/>
    </source>
</evidence>
<keyword evidence="1" id="KW-0472">Membrane</keyword>
<name>A0A4R2J0T8_9PSEU</name>
<feature type="transmembrane region" description="Helical" evidence="1">
    <location>
        <begin position="21"/>
        <end position="41"/>
    </location>
</feature>
<accession>A0A4R2J0T8</accession>